<dbReference type="Gene3D" id="3.90.1150.10">
    <property type="entry name" value="Aspartate Aminotransferase, domain 1"/>
    <property type="match status" value="1"/>
</dbReference>
<protein>
    <recommendedName>
        <fullName evidence="3">glycine dehydrogenase (aminomethyl-transferring)</fullName>
        <ecNumber evidence="3">1.4.4.2</ecNumber>
    </recommendedName>
</protein>
<feature type="domain" description="Glycine dehydrogenase C-terminal" evidence="8">
    <location>
        <begin position="345"/>
        <end position="446"/>
    </location>
</feature>
<dbReference type="eggNOG" id="COG1003">
    <property type="taxonomic scope" value="Bacteria"/>
</dbReference>
<dbReference type="GO" id="GO:0005960">
    <property type="term" value="C:glycine cleavage complex"/>
    <property type="evidence" value="ECO:0007669"/>
    <property type="project" value="TreeGrafter"/>
</dbReference>
<dbReference type="Pfam" id="PF02347">
    <property type="entry name" value="GDC-P"/>
    <property type="match status" value="1"/>
</dbReference>
<dbReference type="NCBIfam" id="NF003346">
    <property type="entry name" value="PRK04366.1"/>
    <property type="match status" value="1"/>
</dbReference>
<dbReference type="PANTHER" id="PTHR11773:SF1">
    <property type="entry name" value="GLYCINE DEHYDROGENASE (DECARBOXYLATING), MITOCHONDRIAL"/>
    <property type="match status" value="1"/>
</dbReference>
<keyword evidence="4" id="KW-0663">Pyridoxal phosphate</keyword>
<evidence type="ECO:0000256" key="3">
    <source>
        <dbReference type="ARBA" id="ARBA00012134"/>
    </source>
</evidence>
<evidence type="ECO:0000256" key="2">
    <source>
        <dbReference type="ARBA" id="ARBA00003788"/>
    </source>
</evidence>
<dbReference type="Proteomes" id="UP000002574">
    <property type="component" value="Chromosome"/>
</dbReference>
<evidence type="ECO:0000313" key="9">
    <source>
        <dbReference type="EMBL" id="BAI69030.1"/>
    </source>
</evidence>
<dbReference type="KEGG" id="hth:HTH_0568"/>
<dbReference type="SUPFAM" id="SSF53383">
    <property type="entry name" value="PLP-dependent transferases"/>
    <property type="match status" value="1"/>
</dbReference>
<gene>
    <name evidence="9" type="ordered locus">HTH_0568</name>
</gene>
<feature type="domain" description="Glycine cleavage system P-protein N-terminal" evidence="7">
    <location>
        <begin position="41"/>
        <end position="293"/>
    </location>
</feature>
<evidence type="ECO:0000259" key="7">
    <source>
        <dbReference type="Pfam" id="PF02347"/>
    </source>
</evidence>
<keyword evidence="5" id="KW-0560">Oxidoreductase</keyword>
<reference evidence="9 10" key="1">
    <citation type="journal article" date="2010" name="J. Bacteriol.">
        <title>Complete genome sequence of the thermophilic, obligately chemolithoautotrophic hydrogen-oxidizing bacterium Hydrogenobacter thermophilus TK-6.</title>
        <authorList>
            <person name="Arai H."/>
            <person name="Kanbe H."/>
            <person name="Ishii M."/>
            <person name="Igarashi Y."/>
        </authorList>
    </citation>
    <scope>NUCLEOTIDE SEQUENCE [LARGE SCALE GENOMIC DNA]</scope>
    <source>
        <strain evidence="10">DSM 6534 / IAM 12695 / TK-6 [Tokyo]</strain>
    </source>
</reference>
<organism evidence="9 10">
    <name type="scientific">Hydrogenobacter thermophilus (strain DSM 6534 / IAM 12695 / TK-6)</name>
    <dbReference type="NCBI Taxonomy" id="608538"/>
    <lineage>
        <taxon>Bacteria</taxon>
        <taxon>Pseudomonadati</taxon>
        <taxon>Aquificota</taxon>
        <taxon>Aquificia</taxon>
        <taxon>Aquificales</taxon>
        <taxon>Aquificaceae</taxon>
        <taxon>Hydrogenobacter</taxon>
    </lineage>
</organism>
<dbReference type="Gene3D" id="3.40.640.10">
    <property type="entry name" value="Type I PLP-dependent aspartate aminotransferase-like (Major domain)"/>
    <property type="match status" value="1"/>
</dbReference>
<comment type="catalytic activity">
    <reaction evidence="6">
        <text>N(6)-[(R)-lipoyl]-L-lysyl-[glycine-cleavage complex H protein] + glycine + H(+) = N(6)-[(R)-S(8)-aminomethyldihydrolipoyl]-L-lysyl-[glycine-cleavage complex H protein] + CO2</text>
        <dbReference type="Rhea" id="RHEA:24304"/>
        <dbReference type="Rhea" id="RHEA-COMP:10494"/>
        <dbReference type="Rhea" id="RHEA-COMP:10495"/>
        <dbReference type="ChEBI" id="CHEBI:15378"/>
        <dbReference type="ChEBI" id="CHEBI:16526"/>
        <dbReference type="ChEBI" id="CHEBI:57305"/>
        <dbReference type="ChEBI" id="CHEBI:83099"/>
        <dbReference type="ChEBI" id="CHEBI:83143"/>
        <dbReference type="EC" id="1.4.4.2"/>
    </reaction>
</comment>
<proteinExistence type="predicted"/>
<dbReference type="EC" id="1.4.4.2" evidence="3"/>
<evidence type="ECO:0000256" key="4">
    <source>
        <dbReference type="ARBA" id="ARBA00022898"/>
    </source>
</evidence>
<sequence>MKLIFELSKRGRKSFALPSLDVPEVSLEEYLGEHFRKELDFPEVSELDAVRHYTNLSKLNYSVDTNFYPLGSCSMKYNPRIAEEISRWEEFTDMHPMTPEDYAQGSLEVIYRLKELLKELGGFSEVSLEPAAGAQGELLGLLLMRTYHTDRGKEYKRKILIPDSAHGTNPASAAVCGFEVITVKSDTNGELDWRDFSDKLKDDVAGLMITNPNTLGIFERRIKDMAQALHEKDALLYMDGANFNALVGIAKPGLWGVDIMHFNLHKTFGTPHGGGGPGGGAVGVSEKLVPYLPVPQVEFDGEKYFLSWDRPKSVGKMLSFYGHFSVMLKALAYILSYGNEISRVAKYAVLNARYLRHLLKGCLLDPYEHVPCMHEFVLSALNLVQYDIKAIDIAKALLDRGFYAPTVYFPLIVKEALMIEPTETESVDTLRAFAKSLMEIIEEAKRDPQKVKASPEKTPVRRIKEVEANRKPVLRYAFKSS</sequence>
<dbReference type="InterPro" id="IPR015424">
    <property type="entry name" value="PyrdxlP-dep_Trfase"/>
</dbReference>
<comment type="cofactor">
    <cofactor evidence="1">
        <name>pyridoxal 5'-phosphate</name>
        <dbReference type="ChEBI" id="CHEBI:597326"/>
    </cofactor>
</comment>
<dbReference type="STRING" id="608538.HTH_0568"/>
<dbReference type="GO" id="GO:0019464">
    <property type="term" value="P:glycine decarboxylation via glycine cleavage system"/>
    <property type="evidence" value="ECO:0007669"/>
    <property type="project" value="TreeGrafter"/>
</dbReference>
<dbReference type="GO" id="GO:0005829">
    <property type="term" value="C:cytosol"/>
    <property type="evidence" value="ECO:0007669"/>
    <property type="project" value="TreeGrafter"/>
</dbReference>
<dbReference type="GO" id="GO:0004375">
    <property type="term" value="F:glycine dehydrogenase (decarboxylating) activity"/>
    <property type="evidence" value="ECO:0007669"/>
    <property type="project" value="UniProtKB-EC"/>
</dbReference>
<dbReference type="InterPro" id="IPR049315">
    <property type="entry name" value="GDC-P_N"/>
</dbReference>
<evidence type="ECO:0000256" key="5">
    <source>
        <dbReference type="ARBA" id="ARBA00023002"/>
    </source>
</evidence>
<dbReference type="InterPro" id="IPR015422">
    <property type="entry name" value="PyrdxlP-dep_Trfase_small"/>
</dbReference>
<dbReference type="InterPro" id="IPR049316">
    <property type="entry name" value="GDC-P_C"/>
</dbReference>
<dbReference type="FunFam" id="3.40.640.10:FF:000224">
    <property type="entry name" value="Probable glycine dehydrogenase (decarboxylating) subunit 2"/>
    <property type="match status" value="1"/>
</dbReference>
<dbReference type="Gene3D" id="6.20.440.10">
    <property type="match status" value="1"/>
</dbReference>
<evidence type="ECO:0000259" key="8">
    <source>
        <dbReference type="Pfam" id="PF21478"/>
    </source>
</evidence>
<dbReference type="InterPro" id="IPR020581">
    <property type="entry name" value="GDC_P"/>
</dbReference>
<keyword evidence="10" id="KW-1185">Reference proteome</keyword>
<evidence type="ECO:0000313" key="10">
    <source>
        <dbReference type="Proteomes" id="UP000002574"/>
    </source>
</evidence>
<dbReference type="EMBL" id="AP011112">
    <property type="protein sequence ID" value="BAI69030.1"/>
    <property type="molecule type" value="Genomic_DNA"/>
</dbReference>
<evidence type="ECO:0000256" key="6">
    <source>
        <dbReference type="ARBA" id="ARBA00049026"/>
    </source>
</evidence>
<dbReference type="GO" id="GO:0030170">
    <property type="term" value="F:pyridoxal phosphate binding"/>
    <property type="evidence" value="ECO:0007669"/>
    <property type="project" value="TreeGrafter"/>
</dbReference>
<accession>D3DGS8</accession>
<evidence type="ECO:0000256" key="1">
    <source>
        <dbReference type="ARBA" id="ARBA00001933"/>
    </source>
</evidence>
<name>D3DGS8_HYDTT</name>
<dbReference type="GO" id="GO:0016594">
    <property type="term" value="F:glycine binding"/>
    <property type="evidence" value="ECO:0007669"/>
    <property type="project" value="TreeGrafter"/>
</dbReference>
<dbReference type="OrthoDB" id="9801272at2"/>
<dbReference type="PANTHER" id="PTHR11773">
    <property type="entry name" value="GLYCINE DEHYDROGENASE, DECARBOXYLATING"/>
    <property type="match status" value="1"/>
</dbReference>
<dbReference type="AlphaFoldDB" id="D3DGS8"/>
<comment type="function">
    <text evidence="2">The glycine cleavage system catalyzes the degradation of glycine. The P protein binds the alpha-amino group of glycine through its pyridoxal phosphate cofactor; CO(2) is released and the remaining methylamine moiety is then transferred to the lipoamide cofactor of the H protein.</text>
</comment>
<dbReference type="InterPro" id="IPR015421">
    <property type="entry name" value="PyrdxlP-dep_Trfase_major"/>
</dbReference>
<dbReference type="Pfam" id="PF21478">
    <property type="entry name" value="GcvP2_C"/>
    <property type="match status" value="1"/>
</dbReference>
<dbReference type="RefSeq" id="WP_012963212.1">
    <property type="nucleotide sequence ID" value="NC_013799.1"/>
</dbReference>